<keyword evidence="2" id="KW-0175">Coiled coil</keyword>
<evidence type="ECO:0000256" key="4">
    <source>
        <dbReference type="SAM" id="Phobius"/>
    </source>
</evidence>
<proteinExistence type="inferred from homology"/>
<feature type="region of interest" description="Disordered" evidence="3">
    <location>
        <begin position="40"/>
        <end position="59"/>
    </location>
</feature>
<feature type="region of interest" description="Disordered" evidence="3">
    <location>
        <begin position="161"/>
        <end position="235"/>
    </location>
</feature>
<feature type="compositionally biased region" description="Basic and acidic residues" evidence="3">
    <location>
        <begin position="114"/>
        <end position="132"/>
    </location>
</feature>
<protein>
    <submittedName>
        <fullName evidence="5">7894_t:CDS:1</fullName>
    </submittedName>
</protein>
<reference evidence="5" key="1">
    <citation type="submission" date="2021-06" db="EMBL/GenBank/DDBJ databases">
        <authorList>
            <person name="Kallberg Y."/>
            <person name="Tangrot J."/>
            <person name="Rosling A."/>
        </authorList>
    </citation>
    <scope>NUCLEOTIDE SEQUENCE</scope>
    <source>
        <strain evidence="5">IN212</strain>
    </source>
</reference>
<dbReference type="SUPFAM" id="SSF160369">
    <property type="entry name" value="Ribosomal protein L10-like"/>
    <property type="match status" value="1"/>
</dbReference>
<name>A0A9N8YPZ1_9GLOM</name>
<comment type="caution">
    <text evidence="5">The sequence shown here is derived from an EMBL/GenBank/DDBJ whole genome shotgun (WGS) entry which is preliminary data.</text>
</comment>
<evidence type="ECO:0000256" key="1">
    <source>
        <dbReference type="ARBA" id="ARBA00008889"/>
    </source>
</evidence>
<dbReference type="EMBL" id="CAJVPZ010000006">
    <property type="protein sequence ID" value="CAG8448634.1"/>
    <property type="molecule type" value="Genomic_DNA"/>
</dbReference>
<keyword evidence="4" id="KW-0812">Transmembrane</keyword>
<feature type="transmembrane region" description="Helical" evidence="4">
    <location>
        <begin position="348"/>
        <end position="367"/>
    </location>
</feature>
<dbReference type="AlphaFoldDB" id="A0A9N8YPZ1"/>
<dbReference type="InterPro" id="IPR043141">
    <property type="entry name" value="Ribosomal_uL10-like_sf"/>
</dbReference>
<keyword evidence="6" id="KW-1185">Reference proteome</keyword>
<accession>A0A9N8YPZ1</accession>
<feature type="compositionally biased region" description="Polar residues" evidence="3">
    <location>
        <begin position="164"/>
        <end position="176"/>
    </location>
</feature>
<keyword evidence="4" id="KW-0472">Membrane</keyword>
<dbReference type="Pfam" id="PF00466">
    <property type="entry name" value="Ribosomal_L10"/>
    <property type="match status" value="1"/>
</dbReference>
<evidence type="ECO:0000256" key="3">
    <source>
        <dbReference type="SAM" id="MobiDB-lite"/>
    </source>
</evidence>
<evidence type="ECO:0000256" key="2">
    <source>
        <dbReference type="SAM" id="Coils"/>
    </source>
</evidence>
<gene>
    <name evidence="5" type="ORF">RFULGI_LOCUS104</name>
</gene>
<feature type="compositionally biased region" description="Basic and acidic residues" evidence="3">
    <location>
        <begin position="216"/>
        <end position="235"/>
    </location>
</feature>
<evidence type="ECO:0000313" key="6">
    <source>
        <dbReference type="Proteomes" id="UP000789396"/>
    </source>
</evidence>
<dbReference type="InterPro" id="IPR001790">
    <property type="entry name" value="Ribosomal_uL10"/>
</dbReference>
<dbReference type="Gene3D" id="3.30.70.1730">
    <property type="match status" value="1"/>
</dbReference>
<dbReference type="Proteomes" id="UP000789396">
    <property type="component" value="Unassembled WGS sequence"/>
</dbReference>
<sequence>MYLTFGPLELNIGSAEIETKKGKKAVEKIIFAVPPSERGGLKNILESKKSDGTENKEFELAYDDEDLEIEDVGPNLMMSSSASESSDEPAQEINLITLTVKGEQENDNQNNIGKDQKQSGDQNNKKSGDTDKQALIDKYIKEIKAKLQAAGISDEQAIKIEGLGNSQDNQQNQTPKGPTKEQIDEAAEKLKNAKSEEELEEALKKTRDTANNSSDEELKKQKEEKERELGEKNKQKAREIIRDEVNGVLEENGIKPEDLSTEIFNAMGEKALEKLIVALEQAIKNKNKNEVESQSKKLQEFVNSQVDYKKLAYEKKRDEVQRLLDQAKNYSTQNSQNNEGFFRPNNPLMWVSGVAVVGIVAGAILIIRSRKRKAKQALVQDIKNNFQQARAVIFYNFHHTENRELFKLKKELKKVGVEKALSDYSLDLKQANAFIFCQEDEYKPLNILNQFAKKHSSIKRFQGGIYEQKLVAHTLIEK</sequence>
<evidence type="ECO:0000313" key="5">
    <source>
        <dbReference type="EMBL" id="CAG8448634.1"/>
    </source>
</evidence>
<feature type="region of interest" description="Disordered" evidence="3">
    <location>
        <begin position="72"/>
        <end position="132"/>
    </location>
</feature>
<feature type="compositionally biased region" description="Basic and acidic residues" evidence="3">
    <location>
        <begin position="45"/>
        <end position="59"/>
    </location>
</feature>
<keyword evidence="4" id="KW-1133">Transmembrane helix</keyword>
<dbReference type="OrthoDB" id="10569419at2759"/>
<comment type="similarity">
    <text evidence="1">Belongs to the universal ribosomal protein uL10 family.</text>
</comment>
<feature type="compositionally biased region" description="Basic and acidic residues" evidence="3">
    <location>
        <begin position="178"/>
        <end position="208"/>
    </location>
</feature>
<feature type="coiled-coil region" evidence="2">
    <location>
        <begin position="269"/>
        <end position="333"/>
    </location>
</feature>
<organism evidence="5 6">
    <name type="scientific">Racocetra fulgida</name>
    <dbReference type="NCBI Taxonomy" id="60492"/>
    <lineage>
        <taxon>Eukaryota</taxon>
        <taxon>Fungi</taxon>
        <taxon>Fungi incertae sedis</taxon>
        <taxon>Mucoromycota</taxon>
        <taxon>Glomeromycotina</taxon>
        <taxon>Glomeromycetes</taxon>
        <taxon>Diversisporales</taxon>
        <taxon>Gigasporaceae</taxon>
        <taxon>Racocetra</taxon>
    </lineage>
</organism>